<evidence type="ECO:0000313" key="3">
    <source>
        <dbReference type="Proteomes" id="UP001196980"/>
    </source>
</evidence>
<comment type="caution">
    <text evidence="2">The sequence shown here is derived from an EMBL/GenBank/DDBJ whole genome shotgun (WGS) entry which is preliminary data.</text>
</comment>
<dbReference type="NCBIfam" id="TIGR03590">
    <property type="entry name" value="PseG"/>
    <property type="match status" value="1"/>
</dbReference>
<dbReference type="Proteomes" id="UP001196980">
    <property type="component" value="Unassembled WGS sequence"/>
</dbReference>
<protein>
    <submittedName>
        <fullName evidence="2">UDP-2,4-diacetamido-2,4, 6-trideoxy-beta-L-altropyranose hydrolase</fullName>
        <ecNumber evidence="2">3.6.1.57</ecNumber>
    </submittedName>
</protein>
<dbReference type="EMBL" id="JABXWD010000271">
    <property type="protein sequence ID" value="MBV6342517.1"/>
    <property type="molecule type" value="Genomic_DNA"/>
</dbReference>
<dbReference type="RefSeq" id="WP_218253133.1">
    <property type="nucleotide sequence ID" value="NZ_JABXWD010000271.1"/>
</dbReference>
<evidence type="ECO:0000313" key="2">
    <source>
        <dbReference type="EMBL" id="MBV6342517.1"/>
    </source>
</evidence>
<sequence>MNTVVMRADAFAGIGTGHLMRCLALGQTLADNGMRVVFVGRCDPGGLIERLKAEGFGFVPLDEASQRSLLTSQGADWIVADGVHFDESYHEFLRSCGCRVAVIDDMARLPRYDVDIVLNQNLHAHDLRYNCTGGTKLLLGARYVLLRREFLRLRPVTKPISDTGRNLLITLGGIDKANFTEKILLAIRDIPWLKANVVVGAGNPNVQRIRAVTMASRLRVVQNATDMPSLMSWADVAITSGGTTVWELAFMGVPSIVGRVAEIEDYLVGGLNRHGLFIDIGWFESATQEAVCTTMTALMADVTRRKEMSIKGQQTVTGNGCQEVFMEMNRR</sequence>
<dbReference type="PANTHER" id="PTHR21015:SF22">
    <property type="entry name" value="GLYCOSYLTRANSFERASE"/>
    <property type="match status" value="1"/>
</dbReference>
<dbReference type="GO" id="GO:0016787">
    <property type="term" value="F:hydrolase activity"/>
    <property type="evidence" value="ECO:0007669"/>
    <property type="project" value="UniProtKB-KW"/>
</dbReference>
<dbReference type="InterPro" id="IPR007235">
    <property type="entry name" value="Glyco_trans_28_C"/>
</dbReference>
<gene>
    <name evidence="2" type="primary">pseG</name>
    <name evidence="2" type="ORF">HWQ67_13075</name>
</gene>
<keyword evidence="2" id="KW-0378">Hydrolase</keyword>
<keyword evidence="3" id="KW-1185">Reference proteome</keyword>
<organism evidence="2 3">
    <name type="scientific">Candidatus Magnetobacterium casense</name>
    <dbReference type="NCBI Taxonomy" id="1455061"/>
    <lineage>
        <taxon>Bacteria</taxon>
        <taxon>Pseudomonadati</taxon>
        <taxon>Nitrospirota</taxon>
        <taxon>Thermodesulfovibrionia</taxon>
        <taxon>Thermodesulfovibrionales</taxon>
        <taxon>Candidatus Magnetobacteriaceae</taxon>
        <taxon>Candidatus Magnetobacterium</taxon>
    </lineage>
</organism>
<dbReference type="Pfam" id="PF04101">
    <property type="entry name" value="Glyco_tran_28_C"/>
    <property type="match status" value="1"/>
</dbReference>
<evidence type="ECO:0000259" key="1">
    <source>
        <dbReference type="Pfam" id="PF04101"/>
    </source>
</evidence>
<dbReference type="EC" id="3.6.1.57" evidence="2"/>
<dbReference type="InterPro" id="IPR020023">
    <property type="entry name" value="PseG"/>
</dbReference>
<proteinExistence type="predicted"/>
<feature type="domain" description="Glycosyl transferase family 28 C-terminal" evidence="1">
    <location>
        <begin position="199"/>
        <end position="257"/>
    </location>
</feature>
<dbReference type="PANTHER" id="PTHR21015">
    <property type="entry name" value="UDP-N-ACETYLGLUCOSAMINE--N-ACETYLMURAMYL-(PENTAPEPTIDE) PYROPHOSPHORYL-UNDECAPRENOL N-ACETYLGLUCOSAMINE TRANSFERASE 1"/>
    <property type="match status" value="1"/>
</dbReference>
<name>A0ABS6S1J8_9BACT</name>
<accession>A0ABS6S1J8</accession>
<reference evidence="2 3" key="1">
    <citation type="journal article" date="2020" name="J Geophys Res Biogeosci">
        <title>Magnetotaxis as an Adaptation to Enable Bacterial Shuttling of Microbial Sulfur and Sulfur Cycling Across Aquatic Oxic#Anoxic Interfaces.</title>
        <authorList>
            <person name="Li J."/>
            <person name="Liu P."/>
            <person name="Wang J."/>
            <person name="Roberts A.P."/>
            <person name="Pan Y."/>
        </authorList>
    </citation>
    <scope>NUCLEOTIDE SEQUENCE [LARGE SCALE GENOMIC DNA]</scope>
    <source>
        <strain evidence="2 3">MYR-1_YQ</strain>
    </source>
</reference>